<comment type="similarity">
    <text evidence="1">Belongs to the ATP synthase subunit s family.</text>
</comment>
<dbReference type="AlphaFoldDB" id="V9L640"/>
<evidence type="ECO:0000256" key="4">
    <source>
        <dbReference type="ARBA" id="ARBA00072316"/>
    </source>
</evidence>
<reference evidence="8" key="1">
    <citation type="journal article" date="2014" name="Nature">
        <title>Elephant shark genome provides unique insights into gnathostome evolution.</title>
        <authorList>
            <consortium name="International Elephant Shark Genome Sequencing Consortium"/>
            <person name="Venkatesh B."/>
            <person name="Lee A.P."/>
            <person name="Ravi V."/>
            <person name="Maurya A.K."/>
            <person name="Lian M.M."/>
            <person name="Swann J.B."/>
            <person name="Ohta Y."/>
            <person name="Flajnik M.F."/>
            <person name="Sutoh Y."/>
            <person name="Kasahara M."/>
            <person name="Hoon S."/>
            <person name="Gangu V."/>
            <person name="Roy S.W."/>
            <person name="Irimia M."/>
            <person name="Korzh V."/>
            <person name="Kondrychyn I."/>
            <person name="Lim Z.W."/>
            <person name="Tay B.H."/>
            <person name="Tohari S."/>
            <person name="Kong K.W."/>
            <person name="Ho S."/>
            <person name="Lorente-Galdos B."/>
            <person name="Quilez J."/>
            <person name="Marques-Bonet T."/>
            <person name="Raney B.J."/>
            <person name="Ingham P.W."/>
            <person name="Tay A."/>
            <person name="Hillier L.W."/>
            <person name="Minx P."/>
            <person name="Boehm T."/>
            <person name="Wilson R.K."/>
            <person name="Brenner S."/>
            <person name="Warren W.C."/>
        </authorList>
    </citation>
    <scope>NUCLEOTIDE SEQUENCE</scope>
    <source>
        <tissue evidence="8">Testis</tissue>
    </source>
</reference>
<evidence type="ECO:0000313" key="8">
    <source>
        <dbReference type="EMBL" id="AFP07478.1"/>
    </source>
</evidence>
<sequence length="284" mass="31927">MAAPKALRSCRWLLPPGCRGSSSGVSAPHWPRRALRSLAARFSDVESLLGWGADLARWNLRRKNAYYGYTKSLYGENVAASYYVLNQKGGVRFQGQDSWIRANWRGHFSWDFLQFKDVPLEAVDVSGSTINYEGLENLVRLKRLECLRLNDCTHIDDWCLSRLYVFQDSLRELSLSGCPQITERGLAALHPLKNLRHLDLSNLPSVDNRGLLRILLEEILPQCQVVGIDYEDGLETEHGPGKAKRQSTDQTHGGMSEQIDGGRDGGGNERANGEADGWRAQRMQ</sequence>
<dbReference type="PANTHER" id="PTHR13318">
    <property type="entry name" value="PARTNER OF PAIRED, ISOFORM B-RELATED"/>
    <property type="match status" value="1"/>
</dbReference>
<dbReference type="FunFam" id="3.80.10.10:FF:000168">
    <property type="entry name" value="Distal membrane arm assembly complex 2"/>
    <property type="match status" value="1"/>
</dbReference>
<dbReference type="EMBL" id="JW874961">
    <property type="protein sequence ID" value="AFP07478.1"/>
    <property type="molecule type" value="mRNA"/>
</dbReference>
<dbReference type="GO" id="GO:0019005">
    <property type="term" value="C:SCF ubiquitin ligase complex"/>
    <property type="evidence" value="ECO:0007669"/>
    <property type="project" value="TreeGrafter"/>
</dbReference>
<evidence type="ECO:0000256" key="5">
    <source>
        <dbReference type="ARBA" id="ARBA00076566"/>
    </source>
</evidence>
<feature type="compositionally biased region" description="Basic and acidic residues" evidence="6">
    <location>
        <begin position="260"/>
        <end position="284"/>
    </location>
</feature>
<comment type="function">
    <text evidence="2">Required for the assembly of the mitochondrial NADH:ubiquinone oxidoreductase complex (complex I). Involved in the assembly of the distal region of complex I.</text>
</comment>
<evidence type="ECO:0000259" key="7">
    <source>
        <dbReference type="Pfam" id="PF25372"/>
    </source>
</evidence>
<dbReference type="PANTHER" id="PTHR13318:SF247">
    <property type="entry name" value="GH16156P"/>
    <property type="match status" value="1"/>
</dbReference>
<dbReference type="InterPro" id="IPR057207">
    <property type="entry name" value="FBXL15_LRR"/>
</dbReference>
<dbReference type="SUPFAM" id="SSF52047">
    <property type="entry name" value="RNI-like"/>
    <property type="match status" value="1"/>
</dbReference>
<dbReference type="Gene3D" id="3.80.10.10">
    <property type="entry name" value="Ribonuclease Inhibitor"/>
    <property type="match status" value="1"/>
</dbReference>
<accession>V9L640</accession>
<organism evidence="8">
    <name type="scientific">Callorhinchus milii</name>
    <name type="common">Ghost shark</name>
    <dbReference type="NCBI Taxonomy" id="7868"/>
    <lineage>
        <taxon>Eukaryota</taxon>
        <taxon>Metazoa</taxon>
        <taxon>Chordata</taxon>
        <taxon>Craniata</taxon>
        <taxon>Vertebrata</taxon>
        <taxon>Chondrichthyes</taxon>
        <taxon>Holocephali</taxon>
        <taxon>Chimaeriformes</taxon>
        <taxon>Callorhinchidae</taxon>
        <taxon>Callorhinchus</taxon>
    </lineage>
</organism>
<dbReference type="InterPro" id="IPR006553">
    <property type="entry name" value="Leu-rich_rpt_Cys-con_subtyp"/>
</dbReference>
<proteinExistence type="evidence at transcript level"/>
<dbReference type="Pfam" id="PF25372">
    <property type="entry name" value="DUF7885"/>
    <property type="match status" value="1"/>
</dbReference>
<evidence type="ECO:0000256" key="1">
    <source>
        <dbReference type="ARBA" id="ARBA00006901"/>
    </source>
</evidence>
<feature type="region of interest" description="Disordered" evidence="6">
    <location>
        <begin position="234"/>
        <end position="284"/>
    </location>
</feature>
<feature type="domain" description="F-box/LRR-repeat protein 15-like leucin rich repeat" evidence="7">
    <location>
        <begin position="120"/>
        <end position="214"/>
    </location>
</feature>
<evidence type="ECO:0000256" key="2">
    <source>
        <dbReference type="ARBA" id="ARBA00057777"/>
    </source>
</evidence>
<dbReference type="SMART" id="SM00367">
    <property type="entry name" value="LRR_CC"/>
    <property type="match status" value="2"/>
</dbReference>
<evidence type="ECO:0000256" key="6">
    <source>
        <dbReference type="SAM" id="MobiDB-lite"/>
    </source>
</evidence>
<comment type="subunit">
    <text evidence="3">Interacts with incompletely assembled mitochondrial NADH:ubiquinone oxidoreductase complex (complex I).</text>
</comment>
<protein>
    <recommendedName>
        <fullName evidence="4">Distal membrane-arm assembly complex protein 2</fullName>
    </recommendedName>
    <alternativeName>
        <fullName evidence="5">ATP synthase subunit s-like protein</fullName>
    </alternativeName>
</protein>
<dbReference type="GO" id="GO:0031146">
    <property type="term" value="P:SCF-dependent proteasomal ubiquitin-dependent protein catabolic process"/>
    <property type="evidence" value="ECO:0007669"/>
    <property type="project" value="TreeGrafter"/>
</dbReference>
<name>V9L640_CALMI</name>
<evidence type="ECO:0000256" key="3">
    <source>
        <dbReference type="ARBA" id="ARBA00062608"/>
    </source>
</evidence>
<dbReference type="InterPro" id="IPR032675">
    <property type="entry name" value="LRR_dom_sf"/>
</dbReference>